<reference evidence="2" key="1">
    <citation type="submission" date="2020-02" db="EMBL/GenBank/DDBJ databases">
        <title>Draft genome sequence of Candidatus Afipia apatlaquensis IBT-C3, a potential strain for decolorization of textile dyes.</title>
        <authorList>
            <person name="Sanchez-Reyes A."/>
            <person name="Breton-Deval L."/>
            <person name="Mangelson H."/>
            <person name="Sanchez-Flores A."/>
        </authorList>
    </citation>
    <scope>NUCLEOTIDE SEQUENCE [LARGE SCALE GENOMIC DNA]</scope>
    <source>
        <strain evidence="2">IBT-C3</strain>
    </source>
</reference>
<keyword evidence="1" id="KW-0472">Membrane</keyword>
<comment type="caution">
    <text evidence="2">The sequence shown here is derived from an EMBL/GenBank/DDBJ whole genome shotgun (WGS) entry which is preliminary data.</text>
</comment>
<dbReference type="Proteomes" id="UP000480266">
    <property type="component" value="Unassembled WGS sequence"/>
</dbReference>
<organism evidence="2 3">
    <name type="scientific">Candidatus Afipia apatlaquensis</name>
    <dbReference type="NCBI Taxonomy" id="2712852"/>
    <lineage>
        <taxon>Bacteria</taxon>
        <taxon>Pseudomonadati</taxon>
        <taxon>Pseudomonadota</taxon>
        <taxon>Alphaproteobacteria</taxon>
        <taxon>Hyphomicrobiales</taxon>
        <taxon>Nitrobacteraceae</taxon>
        <taxon>Afipia</taxon>
    </lineage>
</organism>
<evidence type="ECO:0000313" key="3">
    <source>
        <dbReference type="Proteomes" id="UP000480266"/>
    </source>
</evidence>
<dbReference type="EMBL" id="JAAMRR010001296">
    <property type="protein sequence ID" value="NGX98452.1"/>
    <property type="molecule type" value="Genomic_DNA"/>
</dbReference>
<feature type="transmembrane region" description="Helical" evidence="1">
    <location>
        <begin position="70"/>
        <end position="90"/>
    </location>
</feature>
<evidence type="ECO:0000256" key="1">
    <source>
        <dbReference type="SAM" id="Phobius"/>
    </source>
</evidence>
<gene>
    <name evidence="2" type="ORF">G4V63_25565</name>
</gene>
<evidence type="ECO:0000313" key="2">
    <source>
        <dbReference type="EMBL" id="NGX98452.1"/>
    </source>
</evidence>
<keyword evidence="3" id="KW-1185">Reference proteome</keyword>
<feature type="non-terminal residue" evidence="2">
    <location>
        <position position="95"/>
    </location>
</feature>
<proteinExistence type="predicted"/>
<name>A0A7C9VPG9_9BRAD</name>
<accession>A0A7C9VPG9</accession>
<dbReference type="AlphaFoldDB" id="A0A7C9VPG9"/>
<sequence>MNTLASPIVSRADVTVSLDNDTAGPVPSGPERGLGAATLAVLPGLLLTSAVAASAYALRQLPGMATFSPMILAILIGIAFHNLAGTPAIAKPGVT</sequence>
<keyword evidence="1" id="KW-0812">Transmembrane</keyword>
<feature type="transmembrane region" description="Helical" evidence="1">
    <location>
        <begin position="34"/>
        <end position="58"/>
    </location>
</feature>
<protein>
    <submittedName>
        <fullName evidence="2">Sulfate exporter family transporter</fullName>
    </submittedName>
</protein>
<keyword evidence="1" id="KW-1133">Transmembrane helix</keyword>